<evidence type="ECO:0000259" key="1">
    <source>
        <dbReference type="Pfam" id="PF01471"/>
    </source>
</evidence>
<dbReference type="Pfam" id="PF01471">
    <property type="entry name" value="PG_binding_1"/>
    <property type="match status" value="1"/>
</dbReference>
<gene>
    <name evidence="2" type="ORF">MOTC310_16685</name>
</gene>
<evidence type="ECO:0000313" key="2">
    <source>
        <dbReference type="EMBL" id="MEE7492021.1"/>
    </source>
</evidence>
<evidence type="ECO:0000313" key="3">
    <source>
        <dbReference type="Proteomes" id="UP001355206"/>
    </source>
</evidence>
<dbReference type="SUPFAM" id="SSF47090">
    <property type="entry name" value="PGBD-like"/>
    <property type="match status" value="1"/>
</dbReference>
<dbReference type="InterPro" id="IPR036365">
    <property type="entry name" value="PGBD-like_sf"/>
</dbReference>
<proteinExistence type="predicted"/>
<dbReference type="Gene3D" id="1.10.101.10">
    <property type="entry name" value="PGBD-like superfamily/PGBD"/>
    <property type="match status" value="1"/>
</dbReference>
<protein>
    <submittedName>
        <fullName evidence="2">Peptidoglycan-binding protein</fullName>
    </submittedName>
</protein>
<sequence>MASFKDLRDGYEQTWASLQIRPEKQATVRKLAQHLAAGKSRYQEIESRTGVPWWFVGLCHYRESAFDFDTYLGNGQPLGRRTTIVPKGRGPFTGPRAFVEGAVDALRLQSLIGVSDWSLARALYRLEGFNGYGYHGRGVNSPYLWGGSTAYGPPGARGGKFVRDHVFDPDVVDTQIGTAVILRSLLDIDPTIELVAPRSGEAELTRDDDDERADSTLWVQRSLNRLGATPVLAEDGRNGPRTMAAVSKFQARCGLNDTGLADARTIAAIQEALQPAGPDRAVLTRIEDLERQVAARAAATMHPATVHPAVVAPAAPPVDVAARLDELLQALRRQIDNARLPTERAAPGAARAGPDGAILGPVNGALGQTIGQLLSGKKSAIGIIGAVVTQILSQVPLNTGLGQLLAQITPAFGLSPYTMPIFIGLAAWGVLGKLETWNMGAGRPTAWQAAGSRSRTFHEAGE</sequence>
<organism evidence="2 3">
    <name type="scientific">Methylobacterium oryzae</name>
    <dbReference type="NCBI Taxonomy" id="334852"/>
    <lineage>
        <taxon>Bacteria</taxon>
        <taxon>Pseudomonadati</taxon>
        <taxon>Pseudomonadota</taxon>
        <taxon>Alphaproteobacteria</taxon>
        <taxon>Hyphomicrobiales</taxon>
        <taxon>Methylobacteriaceae</taxon>
        <taxon>Methylobacterium</taxon>
    </lineage>
</organism>
<reference evidence="2 3" key="1">
    <citation type="journal article" date="2012" name="Genet. Mol. Biol.">
        <title>Analysis of 16S rRNA and mxaF genes revealing insights into Methylobacterium niche-specific plant association.</title>
        <authorList>
            <person name="Dourado M.N."/>
            <person name="Andreote F.D."/>
            <person name="Dini-Andreote F."/>
            <person name="Conti R."/>
            <person name="Araujo J.M."/>
            <person name="Araujo W.L."/>
        </authorList>
    </citation>
    <scope>NUCLEOTIDE SEQUENCE [LARGE SCALE GENOMIC DNA]</scope>
    <source>
        <strain evidence="2 3">TC3-10</strain>
    </source>
</reference>
<keyword evidence="3" id="KW-1185">Reference proteome</keyword>
<accession>A0ABU7TQQ0</accession>
<dbReference type="InterPro" id="IPR036366">
    <property type="entry name" value="PGBDSf"/>
</dbReference>
<dbReference type="EMBL" id="MLCA01000008">
    <property type="protein sequence ID" value="MEE7492021.1"/>
    <property type="molecule type" value="Genomic_DNA"/>
</dbReference>
<feature type="domain" description="Peptidoglycan binding-like" evidence="1">
    <location>
        <begin position="215"/>
        <end position="269"/>
    </location>
</feature>
<dbReference type="Proteomes" id="UP001355206">
    <property type="component" value="Unassembled WGS sequence"/>
</dbReference>
<comment type="caution">
    <text evidence="2">The sequence shown here is derived from an EMBL/GenBank/DDBJ whole genome shotgun (WGS) entry which is preliminary data.</text>
</comment>
<dbReference type="InterPro" id="IPR002477">
    <property type="entry name" value="Peptidoglycan-bd-like"/>
</dbReference>
<name>A0ABU7TQQ0_9HYPH</name>